<dbReference type="PANTHER" id="PTHR30168">
    <property type="entry name" value="PUTATIVE MEMBRANE PROTEIN YPFJ"/>
    <property type="match status" value="1"/>
</dbReference>
<dbReference type="Proteomes" id="UP001595859">
    <property type="component" value="Unassembled WGS sequence"/>
</dbReference>
<comment type="caution">
    <text evidence="7">The sequence shown here is derived from an EMBL/GenBank/DDBJ whole genome shotgun (WGS) entry which is preliminary data.</text>
</comment>
<accession>A0ABV9RX36</accession>
<feature type="transmembrane region" description="Helical" evidence="6">
    <location>
        <begin position="83"/>
        <end position="106"/>
    </location>
</feature>
<evidence type="ECO:0000313" key="8">
    <source>
        <dbReference type="Proteomes" id="UP001595859"/>
    </source>
</evidence>
<evidence type="ECO:0000313" key="7">
    <source>
        <dbReference type="EMBL" id="MFC4853905.1"/>
    </source>
</evidence>
<keyword evidence="3 6" id="KW-1133">Transmembrane helix</keyword>
<dbReference type="RefSeq" id="WP_378055860.1">
    <property type="nucleotide sequence ID" value="NZ_JBHSIS010000004.1"/>
</dbReference>
<feature type="compositionally biased region" description="Low complexity" evidence="5">
    <location>
        <begin position="124"/>
        <end position="148"/>
    </location>
</feature>
<gene>
    <name evidence="7" type="ORF">ACFPCV_10345</name>
</gene>
<feature type="region of interest" description="Disordered" evidence="5">
    <location>
        <begin position="109"/>
        <end position="168"/>
    </location>
</feature>
<organism evidence="7 8">
    <name type="scientific">Actinophytocola glycyrrhizae</name>
    <dbReference type="NCBI Taxonomy" id="2044873"/>
    <lineage>
        <taxon>Bacteria</taxon>
        <taxon>Bacillati</taxon>
        <taxon>Actinomycetota</taxon>
        <taxon>Actinomycetes</taxon>
        <taxon>Pseudonocardiales</taxon>
        <taxon>Pseudonocardiaceae</taxon>
    </lineage>
</organism>
<dbReference type="PANTHER" id="PTHR30168:SF0">
    <property type="entry name" value="INNER MEMBRANE PROTEIN"/>
    <property type="match status" value="1"/>
</dbReference>
<feature type="region of interest" description="Disordered" evidence="5">
    <location>
        <begin position="1"/>
        <end position="64"/>
    </location>
</feature>
<keyword evidence="2 6" id="KW-0812">Transmembrane</keyword>
<sequence>MTQPPPGPWRPTGPLPPPQARPLPPRPAGYGPPPGQHLQRPPTRPYPMPPGAPPQYPPPYPPPWSQYPGHQHLLAPRKKSNTAALVGTLIVVVLFAAVALVGVIAMNGKGDSVADTGYGDEETTTTTTTSADHSSTSYETSTTTTTTTTDEETTDDSPTQTTRAGPQPVYALEDNPLFAGDVGTPAVTCDLAGWETSPAGAAAFFQSALPCLDAAWQPVMEYQGLPFFTPGLAFPEGTEWSSPCGDVSAGGGAVAAFYCSYDNTLYMPFAGLQTEMYGARPGVYLAVLAHEYGHHVQAMSGVMDTYWDARYDAGADSEAGLELSRRFELQAQCFSGMFLAATYGRGSVDDDILTDARTTQDRGDHNPGMPRDHGSDEHAIAWWEQGAQRNRTYECNTWLSPPEDVS</sequence>
<name>A0ABV9RX36_9PSEU</name>
<proteinExistence type="predicted"/>
<protein>
    <submittedName>
        <fullName evidence="7">Neutral zinc metallopeptidase</fullName>
    </submittedName>
</protein>
<dbReference type="Pfam" id="PF04228">
    <property type="entry name" value="Zn_peptidase"/>
    <property type="match status" value="1"/>
</dbReference>
<dbReference type="InterPro" id="IPR007343">
    <property type="entry name" value="Uncharacterised_pept_Zn_put"/>
</dbReference>
<reference evidence="8" key="1">
    <citation type="journal article" date="2019" name="Int. J. Syst. Evol. Microbiol.">
        <title>The Global Catalogue of Microorganisms (GCM) 10K type strain sequencing project: providing services to taxonomists for standard genome sequencing and annotation.</title>
        <authorList>
            <consortium name="The Broad Institute Genomics Platform"/>
            <consortium name="The Broad Institute Genome Sequencing Center for Infectious Disease"/>
            <person name="Wu L."/>
            <person name="Ma J."/>
        </authorList>
    </citation>
    <scope>NUCLEOTIDE SEQUENCE [LARGE SCALE GENOMIC DNA]</scope>
    <source>
        <strain evidence="8">ZS-22-S1</strain>
    </source>
</reference>
<evidence type="ECO:0000256" key="2">
    <source>
        <dbReference type="ARBA" id="ARBA00022692"/>
    </source>
</evidence>
<evidence type="ECO:0000256" key="1">
    <source>
        <dbReference type="ARBA" id="ARBA00004167"/>
    </source>
</evidence>
<keyword evidence="4 6" id="KW-0472">Membrane</keyword>
<comment type="subcellular location">
    <subcellularLocation>
        <location evidence="1">Membrane</location>
        <topology evidence="1">Single-pass membrane protein</topology>
    </subcellularLocation>
</comment>
<dbReference type="EMBL" id="JBHSIS010000004">
    <property type="protein sequence ID" value="MFC4853905.1"/>
    <property type="molecule type" value="Genomic_DNA"/>
</dbReference>
<feature type="compositionally biased region" description="Pro residues" evidence="5">
    <location>
        <begin position="1"/>
        <end position="35"/>
    </location>
</feature>
<feature type="compositionally biased region" description="Pro residues" evidence="5">
    <location>
        <begin position="42"/>
        <end position="64"/>
    </location>
</feature>
<keyword evidence="8" id="KW-1185">Reference proteome</keyword>
<evidence type="ECO:0000256" key="6">
    <source>
        <dbReference type="SAM" id="Phobius"/>
    </source>
</evidence>
<evidence type="ECO:0000256" key="4">
    <source>
        <dbReference type="ARBA" id="ARBA00023136"/>
    </source>
</evidence>
<evidence type="ECO:0000256" key="5">
    <source>
        <dbReference type="SAM" id="MobiDB-lite"/>
    </source>
</evidence>
<evidence type="ECO:0000256" key="3">
    <source>
        <dbReference type="ARBA" id="ARBA00022989"/>
    </source>
</evidence>